<evidence type="ECO:0000256" key="1">
    <source>
        <dbReference type="ARBA" id="ARBA00006987"/>
    </source>
</evidence>
<dbReference type="Gene3D" id="3.40.190.10">
    <property type="entry name" value="Periplasmic binding protein-like II"/>
    <property type="match status" value="1"/>
</dbReference>
<dbReference type="PANTHER" id="PTHR42928:SF5">
    <property type="entry name" value="BLR1237 PROTEIN"/>
    <property type="match status" value="1"/>
</dbReference>
<protein>
    <submittedName>
        <fullName evidence="3">Tripartite-type tricarboxylate transporter receptor subunit TctC</fullName>
    </submittedName>
</protein>
<dbReference type="Gene3D" id="3.40.190.150">
    <property type="entry name" value="Bordetella uptake gene, domain 1"/>
    <property type="match status" value="1"/>
</dbReference>
<dbReference type="InterPro" id="IPR005064">
    <property type="entry name" value="BUG"/>
</dbReference>
<evidence type="ECO:0000256" key="2">
    <source>
        <dbReference type="SAM" id="SignalP"/>
    </source>
</evidence>
<gene>
    <name evidence="3" type="ORF">EDC64_105227</name>
</gene>
<feature type="signal peptide" evidence="2">
    <location>
        <begin position="1"/>
        <end position="24"/>
    </location>
</feature>
<dbReference type="EMBL" id="SMAI01000005">
    <property type="protein sequence ID" value="TCT05196.1"/>
    <property type="molecule type" value="Genomic_DNA"/>
</dbReference>
<dbReference type="PROSITE" id="PS51318">
    <property type="entry name" value="TAT"/>
    <property type="match status" value="1"/>
</dbReference>
<dbReference type="CDD" id="cd07012">
    <property type="entry name" value="PBP2_Bug_TTT"/>
    <property type="match status" value="1"/>
</dbReference>
<feature type="chain" id="PRO_5020533726" evidence="2">
    <location>
        <begin position="25"/>
        <end position="327"/>
    </location>
</feature>
<reference evidence="3 4" key="1">
    <citation type="submission" date="2019-03" db="EMBL/GenBank/DDBJ databases">
        <title>Genomic Encyclopedia of Type Strains, Phase IV (KMG-IV): sequencing the most valuable type-strain genomes for metagenomic binning, comparative biology and taxonomic classification.</title>
        <authorList>
            <person name="Goeker M."/>
        </authorList>
    </citation>
    <scope>NUCLEOTIDE SEQUENCE [LARGE SCALE GENOMIC DNA]</scope>
    <source>
        <strain evidence="3 4">DSM 9035</strain>
    </source>
</reference>
<comment type="similarity">
    <text evidence="1">Belongs to the UPF0065 (bug) family.</text>
</comment>
<keyword evidence="2" id="KW-0732">Signal</keyword>
<dbReference type="OrthoDB" id="9780943at2"/>
<dbReference type="RefSeq" id="WP_132031266.1">
    <property type="nucleotide sequence ID" value="NZ_SMAI01000005.1"/>
</dbReference>
<comment type="caution">
    <text evidence="3">The sequence shown here is derived from an EMBL/GenBank/DDBJ whole genome shotgun (WGS) entry which is preliminary data.</text>
</comment>
<evidence type="ECO:0000313" key="4">
    <source>
        <dbReference type="Proteomes" id="UP000294664"/>
    </source>
</evidence>
<name>A0A4R3LY98_9HYPH</name>
<dbReference type="PIRSF" id="PIRSF017082">
    <property type="entry name" value="YflP"/>
    <property type="match status" value="1"/>
</dbReference>
<evidence type="ECO:0000313" key="3">
    <source>
        <dbReference type="EMBL" id="TCT05196.1"/>
    </source>
</evidence>
<proteinExistence type="inferred from homology"/>
<dbReference type="SUPFAM" id="SSF53850">
    <property type="entry name" value="Periplasmic binding protein-like II"/>
    <property type="match status" value="1"/>
</dbReference>
<dbReference type="Proteomes" id="UP000294664">
    <property type="component" value="Unassembled WGS sequence"/>
</dbReference>
<organism evidence="3 4">
    <name type="scientific">Aquabacter spiritensis</name>
    <dbReference type="NCBI Taxonomy" id="933073"/>
    <lineage>
        <taxon>Bacteria</taxon>
        <taxon>Pseudomonadati</taxon>
        <taxon>Pseudomonadota</taxon>
        <taxon>Alphaproteobacteria</taxon>
        <taxon>Hyphomicrobiales</taxon>
        <taxon>Xanthobacteraceae</taxon>
        <taxon>Aquabacter</taxon>
    </lineage>
</organism>
<dbReference type="AlphaFoldDB" id="A0A4R3LY98"/>
<dbReference type="InterPro" id="IPR006311">
    <property type="entry name" value="TAT_signal"/>
</dbReference>
<sequence length="327" mass="34075">MTVFRRRFALAAAGAALVAALAFAGPAKADYPDRAVKIVVPFAAGGGVDLLARVIAAELQKVNGQPFVVENRGGAGGSIGIGAVVRAQPDGYTLLITSDAVVTNPAVYSPPPFDPTKDLAAITELGTTPNLITLKPDSPIRSLSQLITESKAQPEKYTYGSGAQGASPHLMVERLQKLGGFKLLHVPFPGAGPATQAVLAGTTDMNTGSYSSTRGQIASGQLRVLFHAGAKRLPDLPDVPTLEELGFPGFVAETFMAMFAPAGTDPAIIKKLSDQVIAILNKPEVRAGIEKTGLTVHAEGPAALTARVAKEVVIWREVVKEIGLKLN</sequence>
<dbReference type="InterPro" id="IPR042100">
    <property type="entry name" value="Bug_dom1"/>
</dbReference>
<keyword evidence="3" id="KW-0675">Receptor</keyword>
<dbReference type="PANTHER" id="PTHR42928">
    <property type="entry name" value="TRICARBOXYLATE-BINDING PROTEIN"/>
    <property type="match status" value="1"/>
</dbReference>
<accession>A0A4R3LY98</accession>
<keyword evidence="4" id="KW-1185">Reference proteome</keyword>
<dbReference type="Pfam" id="PF03401">
    <property type="entry name" value="TctC"/>
    <property type="match status" value="1"/>
</dbReference>